<evidence type="ECO:0000259" key="6">
    <source>
        <dbReference type="Pfam" id="PF01386"/>
    </source>
</evidence>
<dbReference type="InterPro" id="IPR029751">
    <property type="entry name" value="Ribosomal_L25_dom"/>
</dbReference>
<protein>
    <recommendedName>
        <fullName evidence="5">Large ribosomal subunit protein bL25</fullName>
    </recommendedName>
    <alternativeName>
        <fullName evidence="5">General stress protein CTC</fullName>
    </alternativeName>
</protein>
<dbReference type="OrthoDB" id="9806411at2"/>
<name>A0A1M7ZIB0_9HYPH</name>
<keyword evidence="1 5" id="KW-0699">rRNA-binding</keyword>
<keyword evidence="3 5" id="KW-0689">Ribosomal protein</keyword>
<comment type="similarity">
    <text evidence="5">Belongs to the bacterial ribosomal protein bL25 family. CTC subfamily.</text>
</comment>
<dbReference type="EMBL" id="FRXO01000003">
    <property type="protein sequence ID" value="SHO64628.1"/>
    <property type="molecule type" value="Genomic_DNA"/>
</dbReference>
<dbReference type="InterPro" id="IPR037121">
    <property type="entry name" value="Ribosomal_bL25_C"/>
</dbReference>
<evidence type="ECO:0000256" key="2">
    <source>
        <dbReference type="ARBA" id="ARBA00022884"/>
    </source>
</evidence>
<dbReference type="PANTHER" id="PTHR33284">
    <property type="entry name" value="RIBOSOMAL PROTEIN L25/GLN-TRNA SYNTHETASE, ANTI-CODON-BINDING DOMAIN-CONTAINING PROTEIN"/>
    <property type="match status" value="1"/>
</dbReference>
<comment type="subunit">
    <text evidence="5">Part of the 50S ribosomal subunit; part of the 5S rRNA/L5/L18/L25 subcomplex. Contacts the 5S rRNA. Binds to the 5S rRNA independently of L5 and L18.</text>
</comment>
<evidence type="ECO:0000256" key="4">
    <source>
        <dbReference type="ARBA" id="ARBA00023274"/>
    </source>
</evidence>
<dbReference type="STRING" id="1123029.SAMN02745172_01792"/>
<keyword evidence="9" id="KW-1185">Reference proteome</keyword>
<evidence type="ECO:0000313" key="9">
    <source>
        <dbReference type="Proteomes" id="UP000186406"/>
    </source>
</evidence>
<dbReference type="GO" id="GO:0006412">
    <property type="term" value="P:translation"/>
    <property type="evidence" value="ECO:0007669"/>
    <property type="project" value="UniProtKB-UniRule"/>
</dbReference>
<dbReference type="GO" id="GO:0003735">
    <property type="term" value="F:structural constituent of ribosome"/>
    <property type="evidence" value="ECO:0007669"/>
    <property type="project" value="InterPro"/>
</dbReference>
<dbReference type="HAMAP" id="MF_01334">
    <property type="entry name" value="Ribosomal_bL25_CTC"/>
    <property type="match status" value="1"/>
</dbReference>
<dbReference type="CDD" id="cd00495">
    <property type="entry name" value="Ribosomal_L25_TL5_CTC"/>
    <property type="match status" value="1"/>
</dbReference>
<organism evidence="8 9">
    <name type="scientific">Pseudoxanthobacter soli DSM 19599</name>
    <dbReference type="NCBI Taxonomy" id="1123029"/>
    <lineage>
        <taxon>Bacteria</taxon>
        <taxon>Pseudomonadati</taxon>
        <taxon>Pseudomonadota</taxon>
        <taxon>Alphaproteobacteria</taxon>
        <taxon>Hyphomicrobiales</taxon>
        <taxon>Segnochrobactraceae</taxon>
        <taxon>Pseudoxanthobacter</taxon>
    </lineage>
</organism>
<dbReference type="InterPro" id="IPR001021">
    <property type="entry name" value="Ribosomal_bL25_long"/>
</dbReference>
<dbReference type="NCBIfam" id="NF004128">
    <property type="entry name" value="PRK05618.1-2"/>
    <property type="match status" value="1"/>
</dbReference>
<dbReference type="Gene3D" id="2.170.120.20">
    <property type="entry name" value="Ribosomal protein L25, beta domain"/>
    <property type="match status" value="1"/>
</dbReference>
<dbReference type="Pfam" id="PF01386">
    <property type="entry name" value="Ribosomal_L25p"/>
    <property type="match status" value="1"/>
</dbReference>
<sequence length="203" mass="21338">MARSYELVATVRDRVGKGAARALRRENKIPAVIYGAGKPALPIALPSKEIFLKLHAGGFLTTIAVIDTGSEKIRVIPRDYQLDPVRDTLVHVDFLRVSADSHIVVEVPVHFTGEEGSPGLKRGGVLNIVSHTVSLNVGADAIPEALTVDVSGLDIGDSVHLSQLTLPAGAHAETHGEDLTIATIVAPAVLADEEPAAEETPSA</sequence>
<keyword evidence="2 5" id="KW-0694">RNA-binding</keyword>
<dbReference type="NCBIfam" id="TIGR00731">
    <property type="entry name" value="bL25_bact_ctc"/>
    <property type="match status" value="1"/>
</dbReference>
<evidence type="ECO:0000259" key="7">
    <source>
        <dbReference type="Pfam" id="PF14693"/>
    </source>
</evidence>
<dbReference type="InterPro" id="IPR011035">
    <property type="entry name" value="Ribosomal_bL25/Gln-tRNA_synth"/>
</dbReference>
<dbReference type="PANTHER" id="PTHR33284:SF1">
    <property type="entry name" value="RIBOSOMAL PROTEIN L25_GLN-TRNA SYNTHETASE, ANTI-CODON-BINDING DOMAIN-CONTAINING PROTEIN"/>
    <property type="match status" value="1"/>
</dbReference>
<feature type="domain" description="Large ribosomal subunit protein bL25 L25" evidence="6">
    <location>
        <begin position="7"/>
        <end position="94"/>
    </location>
</feature>
<evidence type="ECO:0000256" key="1">
    <source>
        <dbReference type="ARBA" id="ARBA00022730"/>
    </source>
</evidence>
<dbReference type="InterPro" id="IPR020930">
    <property type="entry name" value="Ribosomal_uL5_bac-type"/>
</dbReference>
<proteinExistence type="inferred from homology"/>
<dbReference type="SUPFAM" id="SSF50715">
    <property type="entry name" value="Ribosomal protein L25-like"/>
    <property type="match status" value="1"/>
</dbReference>
<gene>
    <name evidence="5" type="primary">rplY</name>
    <name evidence="5" type="synonym">ctc</name>
    <name evidence="8" type="ORF">SAMN02745172_01792</name>
</gene>
<accession>A0A1M7ZIB0</accession>
<dbReference type="RefSeq" id="WP_073627735.1">
    <property type="nucleotide sequence ID" value="NZ_FRXO01000003.1"/>
</dbReference>
<evidence type="ECO:0000256" key="3">
    <source>
        <dbReference type="ARBA" id="ARBA00022980"/>
    </source>
</evidence>
<dbReference type="GO" id="GO:0008097">
    <property type="term" value="F:5S rRNA binding"/>
    <property type="evidence" value="ECO:0007669"/>
    <property type="project" value="InterPro"/>
</dbReference>
<dbReference type="Proteomes" id="UP000186406">
    <property type="component" value="Unassembled WGS sequence"/>
</dbReference>
<evidence type="ECO:0000313" key="8">
    <source>
        <dbReference type="EMBL" id="SHO64628.1"/>
    </source>
</evidence>
<dbReference type="InterPro" id="IPR020056">
    <property type="entry name" value="Rbsml_bL25/Gln-tRNA_synth_N"/>
</dbReference>
<dbReference type="Pfam" id="PF14693">
    <property type="entry name" value="Ribosomal_TL5_C"/>
    <property type="match status" value="1"/>
</dbReference>
<keyword evidence="4 5" id="KW-0687">Ribonucleoprotein</keyword>
<dbReference type="GO" id="GO:0022625">
    <property type="term" value="C:cytosolic large ribosomal subunit"/>
    <property type="evidence" value="ECO:0007669"/>
    <property type="project" value="TreeGrafter"/>
</dbReference>
<evidence type="ECO:0000256" key="5">
    <source>
        <dbReference type="HAMAP-Rule" id="MF_01334"/>
    </source>
</evidence>
<feature type="domain" description="Large ribosomal subunit protein bL25 beta" evidence="7">
    <location>
        <begin position="103"/>
        <end position="187"/>
    </location>
</feature>
<dbReference type="InterPro" id="IPR020057">
    <property type="entry name" value="Ribosomal_bL25_b-dom"/>
</dbReference>
<dbReference type="Gene3D" id="2.40.240.10">
    <property type="entry name" value="Ribosomal Protein L25, Chain P"/>
    <property type="match status" value="1"/>
</dbReference>
<dbReference type="AlphaFoldDB" id="A0A1M7ZIB0"/>
<dbReference type="NCBIfam" id="NF004612">
    <property type="entry name" value="PRK05943.1"/>
    <property type="match status" value="1"/>
</dbReference>
<comment type="function">
    <text evidence="5">This is one of the proteins that binds to the 5S RNA in the ribosome where it forms part of the central protuberance.</text>
</comment>
<reference evidence="8 9" key="1">
    <citation type="submission" date="2016-12" db="EMBL/GenBank/DDBJ databases">
        <authorList>
            <person name="Song W.-J."/>
            <person name="Kurnit D.M."/>
        </authorList>
    </citation>
    <scope>NUCLEOTIDE SEQUENCE [LARGE SCALE GENOMIC DNA]</scope>
    <source>
        <strain evidence="8 9">DSM 19599</strain>
    </source>
</reference>